<reference evidence="1 2" key="1">
    <citation type="submission" date="2018-11" db="EMBL/GenBank/DDBJ databases">
        <title>Genome assembly of Steccherinum ochraceum LE-BIN_3174, the white-rot fungus of the Steccherinaceae family (The Residual Polyporoid clade, Polyporales, Basidiomycota).</title>
        <authorList>
            <person name="Fedorova T.V."/>
            <person name="Glazunova O.A."/>
            <person name="Landesman E.O."/>
            <person name="Moiseenko K.V."/>
            <person name="Psurtseva N.V."/>
            <person name="Savinova O.S."/>
            <person name="Shakhova N.V."/>
            <person name="Tyazhelova T.V."/>
            <person name="Vasina D.V."/>
        </authorList>
    </citation>
    <scope>NUCLEOTIDE SEQUENCE [LARGE SCALE GENOMIC DNA]</scope>
    <source>
        <strain evidence="1 2">LE-BIN_3174</strain>
    </source>
</reference>
<name>A0A4V2MWN7_9APHY</name>
<comment type="caution">
    <text evidence="1">The sequence shown here is derived from an EMBL/GenBank/DDBJ whole genome shotgun (WGS) entry which is preliminary data.</text>
</comment>
<dbReference type="AlphaFoldDB" id="A0A4V2MWN7"/>
<dbReference type="OrthoDB" id="9876299at2759"/>
<proteinExistence type="predicted"/>
<evidence type="ECO:0000313" key="1">
    <source>
        <dbReference type="EMBL" id="TCD66967.1"/>
    </source>
</evidence>
<sequence>MIKASNHQRPPAISVKASELPLRLDFIRQAVASQNVVIDSYRDLDAVTHLKNIVNGAKGIVPAVPLDYRRGGSGLPVEQRGHESWRRETFTRTMNVDVFGPLKLAGTLPISRARSASAVVEFSRLGSMGIGLGPKCDVDSASKATGHDPIGQTYKQEKVKPEATFLSLILVGCYQK</sequence>
<evidence type="ECO:0000313" key="2">
    <source>
        <dbReference type="Proteomes" id="UP000292702"/>
    </source>
</evidence>
<dbReference type="EMBL" id="RWJN01000115">
    <property type="protein sequence ID" value="TCD66967.1"/>
    <property type="molecule type" value="Genomic_DNA"/>
</dbReference>
<organism evidence="1 2">
    <name type="scientific">Steccherinum ochraceum</name>
    <dbReference type="NCBI Taxonomy" id="92696"/>
    <lineage>
        <taxon>Eukaryota</taxon>
        <taxon>Fungi</taxon>
        <taxon>Dikarya</taxon>
        <taxon>Basidiomycota</taxon>
        <taxon>Agaricomycotina</taxon>
        <taxon>Agaricomycetes</taxon>
        <taxon>Polyporales</taxon>
        <taxon>Steccherinaceae</taxon>
        <taxon>Steccherinum</taxon>
    </lineage>
</organism>
<accession>A0A4V2MWN7</accession>
<keyword evidence="2" id="KW-1185">Reference proteome</keyword>
<gene>
    <name evidence="1" type="ORF">EIP91_000696</name>
</gene>
<protein>
    <submittedName>
        <fullName evidence="1">Uncharacterized protein</fullName>
    </submittedName>
</protein>
<dbReference type="Proteomes" id="UP000292702">
    <property type="component" value="Unassembled WGS sequence"/>
</dbReference>